<dbReference type="InterPro" id="IPR014782">
    <property type="entry name" value="Peptidase_M1_dom"/>
</dbReference>
<reference evidence="15" key="1">
    <citation type="submission" date="2023-07" db="EMBL/GenBank/DDBJ databases">
        <title>Genomic Encyclopedia of Type Strains, Phase IV (KMG-IV): sequencing the most valuable type-strain genomes for metagenomic binning, comparative biology and taxonomic classification.</title>
        <authorList>
            <person name="Goeker M."/>
        </authorList>
    </citation>
    <scope>NUCLEOTIDE SEQUENCE</scope>
    <source>
        <strain evidence="15">DSM 26174</strain>
    </source>
</reference>
<keyword evidence="11" id="KW-0482">Metalloprotease</keyword>
<comment type="catalytic activity">
    <reaction evidence="1">
        <text>Release of an N-terminal amino acid, Xaa-|-Yaa- from a peptide, amide or arylamide. Xaa is preferably Ala, but may be most amino acids including Pro (slow action). When a terminal hydrophobic residue is followed by a prolyl residue, the two may be released as an intact Xaa-Pro dipeptide.</text>
        <dbReference type="EC" id="3.4.11.2"/>
    </reaction>
</comment>
<dbReference type="InterPro" id="IPR016024">
    <property type="entry name" value="ARM-type_fold"/>
</dbReference>
<dbReference type="Pfam" id="PF01433">
    <property type="entry name" value="Peptidase_M1"/>
    <property type="match status" value="1"/>
</dbReference>
<dbReference type="GO" id="GO:0005737">
    <property type="term" value="C:cytoplasm"/>
    <property type="evidence" value="ECO:0007669"/>
    <property type="project" value="TreeGrafter"/>
</dbReference>
<feature type="domain" description="Aminopeptidase N-like N-terminal" evidence="14">
    <location>
        <begin position="71"/>
        <end position="261"/>
    </location>
</feature>
<dbReference type="GO" id="GO:0016285">
    <property type="term" value="F:alanyl aminopeptidase activity"/>
    <property type="evidence" value="ECO:0007669"/>
    <property type="project" value="UniProtKB-EC"/>
</dbReference>
<dbReference type="EMBL" id="JAVDQD010000001">
    <property type="protein sequence ID" value="MDR6237946.1"/>
    <property type="molecule type" value="Genomic_DNA"/>
</dbReference>
<dbReference type="Gene3D" id="3.30.2010.30">
    <property type="match status" value="1"/>
</dbReference>
<sequence length="861" mass="98465">MNNKLGLLLIALAIVSWGCGASQQAASVLHDQEHDERVREISAEDLALLNKEDSLLSIYRASATKYFDLLHTKLEVSFDWQKQFLYGKASIGLKPHFYSQDYLELDAKGFDINEVSIFNKDGSKDTLEYSYDGKKLGVSLPREFTKDELVQLYIDYVAKPNELEVGGSTAITEDKGLYFINPDSTDSKKPTQLWTQGETEASSCWFPTIDVPNSKTTQEIFMTVDDKFKTLSNGSLIYSKHNEDGTRTDYWKMDKKHAPYLVMMAVGDFAVVKDKWRNIPLAYYVDHEYADDAQAIFNNTPEMMEFFSTVLGYDYPWPKYDQVVVHDFVSGAMENTSASVFMEEVQMDKRNLLDYDWDGIIAHELFHHWFGDLVTCESWSNLPLNESFANYSEYLWFEHKHGKDYADAHRLDEMNGYFAEAESKRENMIRYHYVSREDMFDRHSYNKGGCILHMLRNAIGDEAFFASLQLYLNTHQYGTVELADLRMAFEKVTGQDLNWFFNQWFLASGHPELNVASSYNPEKRKVVVNVTQVQDLNKTPLYRLPLYVDVYNQGKKQRFPVVIDKETSSFEFEVNGVPDFVLFDGDQQLLGIVNHPKSIDELKSQYNASDQFMARYSALTALQDSVKEGHLGWDDLVLTEAFKDSSQTIREISLAFMESYKGSQLDALVAKVEKVAASDSKSMVRAAAINLLAELAPTENLDLFEHALHDSAYSVIGSALYGYSLANTNVDEVSDLFEKYDDQNNVNIILSLAGFYSKNKEYIKYGWFVDKIDNGGLETQWYLVQMLGELLDEAPEVQKEAGVAYLKKMGLEGKSKYLRLAALQSLLYLDTPETKEAVKELVKAEQDEDLVNYYSQMQFGD</sequence>
<evidence type="ECO:0000256" key="4">
    <source>
        <dbReference type="ARBA" id="ARBA00012564"/>
    </source>
</evidence>
<dbReference type="GO" id="GO:0070006">
    <property type="term" value="F:metalloaminopeptidase activity"/>
    <property type="evidence" value="ECO:0007669"/>
    <property type="project" value="TreeGrafter"/>
</dbReference>
<keyword evidence="7" id="KW-0645">Protease</keyword>
<keyword evidence="9 15" id="KW-0378">Hydrolase</keyword>
<gene>
    <name evidence="15" type="ORF">HNQ88_000922</name>
</gene>
<dbReference type="EC" id="3.4.11.2" evidence="4"/>
<dbReference type="SUPFAM" id="SSF63737">
    <property type="entry name" value="Leukotriene A4 hydrolase N-terminal domain"/>
    <property type="match status" value="1"/>
</dbReference>
<dbReference type="GO" id="GO:0005615">
    <property type="term" value="C:extracellular space"/>
    <property type="evidence" value="ECO:0007669"/>
    <property type="project" value="TreeGrafter"/>
</dbReference>
<dbReference type="PANTHER" id="PTHR11533:SF174">
    <property type="entry name" value="PUROMYCIN-SENSITIVE AMINOPEPTIDASE-RELATED"/>
    <property type="match status" value="1"/>
</dbReference>
<dbReference type="SUPFAM" id="SSF48371">
    <property type="entry name" value="ARM repeat"/>
    <property type="match status" value="1"/>
</dbReference>
<feature type="chain" id="PRO_5042055468" description="Aminopeptidase N" evidence="12">
    <location>
        <begin position="22"/>
        <end position="861"/>
    </location>
</feature>
<evidence type="ECO:0000259" key="14">
    <source>
        <dbReference type="Pfam" id="PF17900"/>
    </source>
</evidence>
<dbReference type="Gene3D" id="1.10.390.10">
    <property type="entry name" value="Neutral Protease Domain 2"/>
    <property type="match status" value="1"/>
</dbReference>
<evidence type="ECO:0000256" key="8">
    <source>
        <dbReference type="ARBA" id="ARBA00022723"/>
    </source>
</evidence>
<dbReference type="GO" id="GO:0016020">
    <property type="term" value="C:membrane"/>
    <property type="evidence" value="ECO:0007669"/>
    <property type="project" value="TreeGrafter"/>
</dbReference>
<evidence type="ECO:0000256" key="12">
    <source>
        <dbReference type="SAM" id="SignalP"/>
    </source>
</evidence>
<dbReference type="InterPro" id="IPR027268">
    <property type="entry name" value="Peptidase_M4/M1_CTD_sf"/>
</dbReference>
<evidence type="ECO:0000256" key="11">
    <source>
        <dbReference type="ARBA" id="ARBA00023049"/>
    </source>
</evidence>
<dbReference type="Gene3D" id="1.25.10.10">
    <property type="entry name" value="Leucine-rich Repeat Variant"/>
    <property type="match status" value="1"/>
</dbReference>
<dbReference type="Proteomes" id="UP001185092">
    <property type="component" value="Unassembled WGS sequence"/>
</dbReference>
<dbReference type="GO" id="GO:0043171">
    <property type="term" value="P:peptide catabolic process"/>
    <property type="evidence" value="ECO:0007669"/>
    <property type="project" value="TreeGrafter"/>
</dbReference>
<evidence type="ECO:0000313" key="15">
    <source>
        <dbReference type="EMBL" id="MDR6237946.1"/>
    </source>
</evidence>
<keyword evidence="6 15" id="KW-0031">Aminopeptidase</keyword>
<proteinExistence type="inferred from homology"/>
<dbReference type="SUPFAM" id="SSF55486">
    <property type="entry name" value="Metalloproteases ('zincins'), catalytic domain"/>
    <property type="match status" value="1"/>
</dbReference>
<dbReference type="PANTHER" id="PTHR11533">
    <property type="entry name" value="PROTEASE M1 ZINC METALLOPROTEASE"/>
    <property type="match status" value="1"/>
</dbReference>
<comment type="caution">
    <text evidence="15">The sequence shown here is derived from an EMBL/GenBank/DDBJ whole genome shotgun (WGS) entry which is preliminary data.</text>
</comment>
<evidence type="ECO:0000256" key="5">
    <source>
        <dbReference type="ARBA" id="ARBA00015611"/>
    </source>
</evidence>
<evidence type="ECO:0000256" key="9">
    <source>
        <dbReference type="ARBA" id="ARBA00022801"/>
    </source>
</evidence>
<evidence type="ECO:0000259" key="13">
    <source>
        <dbReference type="Pfam" id="PF01433"/>
    </source>
</evidence>
<dbReference type="Pfam" id="PF17900">
    <property type="entry name" value="Peptidase_M1_N"/>
    <property type="match status" value="1"/>
</dbReference>
<feature type="domain" description="Peptidase M1 membrane alanine aminopeptidase" evidence="13">
    <location>
        <begin position="297"/>
        <end position="504"/>
    </location>
</feature>
<dbReference type="InterPro" id="IPR050344">
    <property type="entry name" value="Peptidase_M1_aminopeptidases"/>
</dbReference>
<evidence type="ECO:0000256" key="3">
    <source>
        <dbReference type="ARBA" id="ARBA00010136"/>
    </source>
</evidence>
<dbReference type="AlphaFoldDB" id="A0AAE3XLF8"/>
<dbReference type="InterPro" id="IPR045357">
    <property type="entry name" value="Aminopeptidase_N-like_N"/>
</dbReference>
<keyword evidence="12" id="KW-0732">Signal</keyword>
<keyword evidence="16" id="KW-1185">Reference proteome</keyword>
<evidence type="ECO:0000256" key="10">
    <source>
        <dbReference type="ARBA" id="ARBA00022833"/>
    </source>
</evidence>
<name>A0AAE3XLF8_9BACT</name>
<accession>A0AAE3XLF8</accession>
<evidence type="ECO:0000313" key="16">
    <source>
        <dbReference type="Proteomes" id="UP001185092"/>
    </source>
</evidence>
<comment type="cofactor">
    <cofactor evidence="2">
        <name>Zn(2+)</name>
        <dbReference type="ChEBI" id="CHEBI:29105"/>
    </cofactor>
</comment>
<evidence type="ECO:0000256" key="2">
    <source>
        <dbReference type="ARBA" id="ARBA00001947"/>
    </source>
</evidence>
<evidence type="ECO:0000256" key="7">
    <source>
        <dbReference type="ARBA" id="ARBA00022670"/>
    </source>
</evidence>
<organism evidence="15 16">
    <name type="scientific">Aureibacter tunicatorum</name>
    <dbReference type="NCBI Taxonomy" id="866807"/>
    <lineage>
        <taxon>Bacteria</taxon>
        <taxon>Pseudomonadati</taxon>
        <taxon>Bacteroidota</taxon>
        <taxon>Cytophagia</taxon>
        <taxon>Cytophagales</taxon>
        <taxon>Persicobacteraceae</taxon>
        <taxon>Aureibacter</taxon>
    </lineage>
</organism>
<dbReference type="InterPro" id="IPR011989">
    <property type="entry name" value="ARM-like"/>
</dbReference>
<dbReference type="GO" id="GO:0008270">
    <property type="term" value="F:zinc ion binding"/>
    <property type="evidence" value="ECO:0007669"/>
    <property type="project" value="InterPro"/>
</dbReference>
<dbReference type="InterPro" id="IPR001930">
    <property type="entry name" value="Peptidase_M1"/>
</dbReference>
<comment type="similarity">
    <text evidence="3">Belongs to the peptidase M1 family.</text>
</comment>
<dbReference type="InterPro" id="IPR042097">
    <property type="entry name" value="Aminopeptidase_N-like_N_sf"/>
</dbReference>
<evidence type="ECO:0000256" key="6">
    <source>
        <dbReference type="ARBA" id="ARBA00022438"/>
    </source>
</evidence>
<dbReference type="PRINTS" id="PR00756">
    <property type="entry name" value="ALADIPTASE"/>
</dbReference>
<dbReference type="RefSeq" id="WP_309937415.1">
    <property type="nucleotide sequence ID" value="NZ_AP025305.1"/>
</dbReference>
<dbReference type="GO" id="GO:0042277">
    <property type="term" value="F:peptide binding"/>
    <property type="evidence" value="ECO:0007669"/>
    <property type="project" value="TreeGrafter"/>
</dbReference>
<protein>
    <recommendedName>
        <fullName evidence="5">Aminopeptidase N</fullName>
        <ecNumber evidence="4">3.4.11.2</ecNumber>
    </recommendedName>
</protein>
<dbReference type="CDD" id="cd09603">
    <property type="entry name" value="M1_APN_like"/>
    <property type="match status" value="1"/>
</dbReference>
<dbReference type="GO" id="GO:0006508">
    <property type="term" value="P:proteolysis"/>
    <property type="evidence" value="ECO:0007669"/>
    <property type="project" value="UniProtKB-KW"/>
</dbReference>
<keyword evidence="10" id="KW-0862">Zinc</keyword>
<dbReference type="Gene3D" id="2.60.40.1730">
    <property type="entry name" value="tricorn interacting facor f3 domain"/>
    <property type="match status" value="1"/>
</dbReference>
<evidence type="ECO:0000256" key="1">
    <source>
        <dbReference type="ARBA" id="ARBA00000098"/>
    </source>
</evidence>
<feature type="signal peptide" evidence="12">
    <location>
        <begin position="1"/>
        <end position="21"/>
    </location>
</feature>
<keyword evidence="8" id="KW-0479">Metal-binding</keyword>